<dbReference type="OrthoDB" id="7872805at2"/>
<evidence type="ECO:0000313" key="2">
    <source>
        <dbReference type="Proteomes" id="UP000237682"/>
    </source>
</evidence>
<organism evidence="1 2">
    <name type="scientific">Labrys okinawensis</name>
    <dbReference type="NCBI Taxonomy" id="346911"/>
    <lineage>
        <taxon>Bacteria</taxon>
        <taxon>Pseudomonadati</taxon>
        <taxon>Pseudomonadota</taxon>
        <taxon>Alphaproteobacteria</taxon>
        <taxon>Hyphomicrobiales</taxon>
        <taxon>Xanthobacteraceae</taxon>
        <taxon>Labrys</taxon>
    </lineage>
</organism>
<dbReference type="Proteomes" id="UP000237682">
    <property type="component" value="Unassembled WGS sequence"/>
</dbReference>
<accession>A0A2S9QE35</accession>
<evidence type="ECO:0000313" key="1">
    <source>
        <dbReference type="EMBL" id="PRH87613.1"/>
    </source>
</evidence>
<reference evidence="1 2" key="1">
    <citation type="submission" date="2018-02" db="EMBL/GenBank/DDBJ databases">
        <title>Whole genome sequencing of endophytic bacterium.</title>
        <authorList>
            <person name="Eedara R."/>
            <person name="Podile A.R."/>
        </authorList>
    </citation>
    <scope>NUCLEOTIDE SEQUENCE [LARGE SCALE GENOMIC DNA]</scope>
    <source>
        <strain evidence="1 2">RP1T</strain>
    </source>
</reference>
<dbReference type="EMBL" id="PUEJ01000004">
    <property type="protein sequence ID" value="PRH87613.1"/>
    <property type="molecule type" value="Genomic_DNA"/>
</dbReference>
<keyword evidence="2" id="KW-1185">Reference proteome</keyword>
<gene>
    <name evidence="1" type="ORF">C5L14_13540</name>
</gene>
<dbReference type="RefSeq" id="WP_105862544.1">
    <property type="nucleotide sequence ID" value="NZ_PUEJ01000004.1"/>
</dbReference>
<protein>
    <submittedName>
        <fullName evidence="1">Uncharacterized protein</fullName>
    </submittedName>
</protein>
<comment type="caution">
    <text evidence="1">The sequence shown here is derived from an EMBL/GenBank/DDBJ whole genome shotgun (WGS) entry which is preliminary data.</text>
</comment>
<proteinExistence type="predicted"/>
<name>A0A2S9QE35_9HYPH</name>
<sequence>MKVFVLGSCRLHRPMEEIAATGRCSHYDGGSRAYLHSVGEAVQRLRWMRGELTIPDGMAPYVFSTERVPRLSANAQKEQAKADFLLVEIASEKELICDGIYLQLNYLHRHLLSPLGEGGKLWWKEMLQKRSISADTAQKVIASEQFAEAGFGEADARILRNARCELADENALRQGLIELRQLWGKPMAAVSHVGLPLQDGRVLQSREAFIARVKKIGGELGIPVFEPRGVIEAVGRTRALERQGADLDHYDPGFEQMYGWYLLNRVIKPNVSTIPDLAA</sequence>
<dbReference type="AlphaFoldDB" id="A0A2S9QE35"/>